<dbReference type="EMBL" id="UINC01118349">
    <property type="protein sequence ID" value="SVC91419.1"/>
    <property type="molecule type" value="Genomic_DNA"/>
</dbReference>
<protein>
    <submittedName>
        <fullName evidence="1">Uncharacterized protein</fullName>
    </submittedName>
</protein>
<accession>A0A382R0Z7</accession>
<reference evidence="1" key="1">
    <citation type="submission" date="2018-05" db="EMBL/GenBank/DDBJ databases">
        <authorList>
            <person name="Lanie J.A."/>
            <person name="Ng W.-L."/>
            <person name="Kazmierczak K.M."/>
            <person name="Andrzejewski T.M."/>
            <person name="Davidsen T.M."/>
            <person name="Wayne K.J."/>
            <person name="Tettelin H."/>
            <person name="Glass J.I."/>
            <person name="Rusch D."/>
            <person name="Podicherti R."/>
            <person name="Tsui H.-C.T."/>
            <person name="Winkler M.E."/>
        </authorList>
    </citation>
    <scope>NUCLEOTIDE SEQUENCE</scope>
</reference>
<name>A0A382R0Z7_9ZZZZ</name>
<proteinExistence type="predicted"/>
<dbReference type="AlphaFoldDB" id="A0A382R0Z7"/>
<organism evidence="1">
    <name type="scientific">marine metagenome</name>
    <dbReference type="NCBI Taxonomy" id="408172"/>
    <lineage>
        <taxon>unclassified sequences</taxon>
        <taxon>metagenomes</taxon>
        <taxon>ecological metagenomes</taxon>
    </lineage>
</organism>
<sequence length="31" mass="3644">YEKNGFIQADDGLWIFNTSSIIPFPDWIELN</sequence>
<gene>
    <name evidence="1" type="ORF">METZ01_LOCUS344273</name>
</gene>
<evidence type="ECO:0000313" key="1">
    <source>
        <dbReference type="EMBL" id="SVC91419.1"/>
    </source>
</evidence>
<feature type="non-terminal residue" evidence="1">
    <location>
        <position position="1"/>
    </location>
</feature>